<dbReference type="Gramene" id="PVH63295">
    <property type="protein sequence ID" value="PVH63295"/>
    <property type="gene ID" value="PAHAL_3G516000"/>
</dbReference>
<dbReference type="SUPFAM" id="SSF57667">
    <property type="entry name" value="beta-beta-alpha zinc fingers"/>
    <property type="match status" value="1"/>
</dbReference>
<dbReference type="GO" id="GO:0003677">
    <property type="term" value="F:DNA binding"/>
    <property type="evidence" value="ECO:0007669"/>
    <property type="project" value="InterPro"/>
</dbReference>
<evidence type="ECO:0000256" key="4">
    <source>
        <dbReference type="PROSITE-ProRule" id="PRU00027"/>
    </source>
</evidence>
<evidence type="ECO:0000256" key="5">
    <source>
        <dbReference type="SAM" id="MobiDB-lite"/>
    </source>
</evidence>
<feature type="domain" description="BED-type" evidence="6">
    <location>
        <begin position="121"/>
        <end position="170"/>
    </location>
</feature>
<proteinExistence type="predicted"/>
<reference evidence="7" key="1">
    <citation type="submission" date="2018-04" db="EMBL/GenBank/DDBJ databases">
        <title>WGS assembly of Panicum hallii.</title>
        <authorList>
            <person name="Lovell J."/>
            <person name="Jenkins J."/>
            <person name="Lowry D."/>
            <person name="Mamidi S."/>
            <person name="Sreedasyam A."/>
            <person name="Weng X."/>
            <person name="Barry K."/>
            <person name="Bonette J."/>
            <person name="Campitelli B."/>
            <person name="Daum C."/>
            <person name="Gordon S."/>
            <person name="Gould B."/>
            <person name="Lipzen A."/>
            <person name="Macqueen A."/>
            <person name="Palacio-Mejia J."/>
            <person name="Plott C."/>
            <person name="Shakirov E."/>
            <person name="Shu S."/>
            <person name="Yoshinaga Y."/>
            <person name="Zane M."/>
            <person name="Rokhsar D."/>
            <person name="Grimwood J."/>
            <person name="Schmutz J."/>
            <person name="Juenger T."/>
        </authorList>
    </citation>
    <scope>NUCLEOTIDE SEQUENCE [LARGE SCALE GENOMIC DNA]</scope>
    <source>
        <strain evidence="7">FIL2</strain>
    </source>
</reference>
<keyword evidence="1" id="KW-0479">Metal-binding</keyword>
<accession>A0A2T8KM90</accession>
<dbReference type="SMART" id="SM00614">
    <property type="entry name" value="ZnF_BED"/>
    <property type="match status" value="1"/>
</dbReference>
<name>A0A2T8KM90_9POAL</name>
<protein>
    <recommendedName>
        <fullName evidence="6">BED-type domain-containing protein</fullName>
    </recommendedName>
</protein>
<feature type="compositionally biased region" description="Polar residues" evidence="5">
    <location>
        <begin position="17"/>
        <end position="27"/>
    </location>
</feature>
<evidence type="ECO:0000256" key="2">
    <source>
        <dbReference type="ARBA" id="ARBA00022771"/>
    </source>
</evidence>
<dbReference type="AlphaFoldDB" id="A0A2T8KM90"/>
<dbReference type="Proteomes" id="UP000243499">
    <property type="component" value="Chromosome 3"/>
</dbReference>
<keyword evidence="2 4" id="KW-0863">Zinc-finger</keyword>
<dbReference type="EMBL" id="CM008048">
    <property type="protein sequence ID" value="PVH63295.1"/>
    <property type="molecule type" value="Genomic_DNA"/>
</dbReference>
<dbReference type="GO" id="GO:0008270">
    <property type="term" value="F:zinc ion binding"/>
    <property type="evidence" value="ECO:0007669"/>
    <property type="project" value="UniProtKB-KW"/>
</dbReference>
<sequence length="170" mass="18777">MDLDSPQLLSKQGADGSISTPDSSALNKDNLDGEEQSLQVPAANPFEDSNDRINRLVAMHKSLSEANKASLLSQVKKRKRSTSAVDASNTVHISETDQLQQLTSSPTLISPVQNRSKRVGSKKSLVWKHFDTGLRGQDPIATCKYCRQVYACNRSTHGTSTLWHHLRFLC</sequence>
<dbReference type="PROSITE" id="PS50808">
    <property type="entry name" value="ZF_BED"/>
    <property type="match status" value="1"/>
</dbReference>
<feature type="region of interest" description="Disordered" evidence="5">
    <location>
        <begin position="1"/>
        <end position="49"/>
    </location>
</feature>
<gene>
    <name evidence="7" type="ORF">PAHAL_3G516000</name>
</gene>
<evidence type="ECO:0000313" key="7">
    <source>
        <dbReference type="EMBL" id="PVH63295.1"/>
    </source>
</evidence>
<evidence type="ECO:0000256" key="3">
    <source>
        <dbReference type="ARBA" id="ARBA00022833"/>
    </source>
</evidence>
<dbReference type="InterPro" id="IPR003656">
    <property type="entry name" value="Znf_BED"/>
</dbReference>
<dbReference type="InterPro" id="IPR036236">
    <property type="entry name" value="Znf_C2H2_sf"/>
</dbReference>
<evidence type="ECO:0000256" key="1">
    <source>
        <dbReference type="ARBA" id="ARBA00022723"/>
    </source>
</evidence>
<keyword evidence="3" id="KW-0862">Zinc</keyword>
<organism evidence="7">
    <name type="scientific">Panicum hallii</name>
    <dbReference type="NCBI Taxonomy" id="206008"/>
    <lineage>
        <taxon>Eukaryota</taxon>
        <taxon>Viridiplantae</taxon>
        <taxon>Streptophyta</taxon>
        <taxon>Embryophyta</taxon>
        <taxon>Tracheophyta</taxon>
        <taxon>Spermatophyta</taxon>
        <taxon>Magnoliopsida</taxon>
        <taxon>Liliopsida</taxon>
        <taxon>Poales</taxon>
        <taxon>Poaceae</taxon>
        <taxon>PACMAD clade</taxon>
        <taxon>Panicoideae</taxon>
        <taxon>Panicodae</taxon>
        <taxon>Paniceae</taxon>
        <taxon>Panicinae</taxon>
        <taxon>Panicum</taxon>
        <taxon>Panicum sect. Panicum</taxon>
    </lineage>
</organism>
<dbReference type="Pfam" id="PF02892">
    <property type="entry name" value="zf-BED"/>
    <property type="match status" value="1"/>
</dbReference>
<evidence type="ECO:0000259" key="6">
    <source>
        <dbReference type="PROSITE" id="PS50808"/>
    </source>
</evidence>